<gene>
    <name evidence="3" type="ORF">Pan265_10310</name>
</gene>
<feature type="region of interest" description="Disordered" evidence="1">
    <location>
        <begin position="265"/>
        <end position="285"/>
    </location>
</feature>
<evidence type="ECO:0000256" key="1">
    <source>
        <dbReference type="SAM" id="MobiDB-lite"/>
    </source>
</evidence>
<feature type="transmembrane region" description="Helical" evidence="2">
    <location>
        <begin position="211"/>
        <end position="236"/>
    </location>
</feature>
<dbReference type="EMBL" id="CP036280">
    <property type="protein sequence ID" value="QDU71182.1"/>
    <property type="molecule type" value="Genomic_DNA"/>
</dbReference>
<dbReference type="Pfam" id="PF11067">
    <property type="entry name" value="DUF2868"/>
    <property type="match status" value="1"/>
</dbReference>
<accession>A0A518BW25</accession>
<keyword evidence="4" id="KW-1185">Reference proteome</keyword>
<dbReference type="AlphaFoldDB" id="A0A518BW25"/>
<dbReference type="Proteomes" id="UP000320386">
    <property type="component" value="Chromosome"/>
</dbReference>
<evidence type="ECO:0000313" key="3">
    <source>
        <dbReference type="EMBL" id="QDU71182.1"/>
    </source>
</evidence>
<feature type="transmembrane region" description="Helical" evidence="2">
    <location>
        <begin position="7"/>
        <end position="33"/>
    </location>
</feature>
<evidence type="ECO:0000256" key="2">
    <source>
        <dbReference type="SAM" id="Phobius"/>
    </source>
</evidence>
<name>A0A518BW25_9BACT</name>
<evidence type="ECO:0008006" key="5">
    <source>
        <dbReference type="Google" id="ProtNLM"/>
    </source>
</evidence>
<feature type="transmembrane region" description="Helical" evidence="2">
    <location>
        <begin position="39"/>
        <end position="61"/>
    </location>
</feature>
<proteinExistence type="predicted"/>
<reference evidence="3 4" key="1">
    <citation type="submission" date="2019-02" db="EMBL/GenBank/DDBJ databases">
        <title>Deep-cultivation of Planctomycetes and their phenomic and genomic characterization uncovers novel biology.</title>
        <authorList>
            <person name="Wiegand S."/>
            <person name="Jogler M."/>
            <person name="Boedeker C."/>
            <person name="Pinto D."/>
            <person name="Vollmers J."/>
            <person name="Rivas-Marin E."/>
            <person name="Kohn T."/>
            <person name="Peeters S.H."/>
            <person name="Heuer A."/>
            <person name="Rast P."/>
            <person name="Oberbeckmann S."/>
            <person name="Bunk B."/>
            <person name="Jeske O."/>
            <person name="Meyerdierks A."/>
            <person name="Storesund J.E."/>
            <person name="Kallscheuer N."/>
            <person name="Luecker S."/>
            <person name="Lage O.M."/>
            <person name="Pohl T."/>
            <person name="Merkel B.J."/>
            <person name="Hornburger P."/>
            <person name="Mueller R.-W."/>
            <person name="Bruemmer F."/>
            <person name="Labrenz M."/>
            <person name="Spormann A.M."/>
            <person name="Op den Camp H."/>
            <person name="Overmann J."/>
            <person name="Amann R."/>
            <person name="Jetten M.S.M."/>
            <person name="Mascher T."/>
            <person name="Medema M.H."/>
            <person name="Devos D.P."/>
            <person name="Kaster A.-K."/>
            <person name="Ovreas L."/>
            <person name="Rohde M."/>
            <person name="Galperin M.Y."/>
            <person name="Jogler C."/>
        </authorList>
    </citation>
    <scope>NUCLEOTIDE SEQUENCE [LARGE SCALE GENOMIC DNA]</scope>
    <source>
        <strain evidence="3 4">Pan265</strain>
    </source>
</reference>
<evidence type="ECO:0000313" key="4">
    <source>
        <dbReference type="Proteomes" id="UP000320386"/>
    </source>
</evidence>
<protein>
    <recommendedName>
        <fullName evidence="5">DUF2868 domain-containing protein</fullName>
    </recommendedName>
</protein>
<keyword evidence="2" id="KW-0472">Membrane</keyword>
<keyword evidence="2" id="KW-0812">Transmembrane</keyword>
<dbReference type="InterPro" id="IPR021296">
    <property type="entry name" value="DUF2868"/>
</dbReference>
<feature type="transmembrane region" description="Helical" evidence="2">
    <location>
        <begin position="131"/>
        <end position="151"/>
    </location>
</feature>
<sequence length="410" mass="43028">MRAGSSGLVLVEVVVGLLGVVIGGGLAGGLLAYSGGRPVNVLPLLGLFAVLPLVLSLLFVLGSVTYRWWRLLPVVGDLALAISLGRMRVAELVSRWWLRGGTVGLDAGSWPSVMGWLAARWSLGFGLWFQIGGMGVLVLSVLFSDLAFGWATTLEMESAWLAEVLRVTATPWVWAWSDATVDTTLIEASRIYRVPGDPTGVEAGGTSLGRWWPYLLMAMVVYGLLPRLLVFGWSVFRLRVAEVRAVLRLEGVRDVLLDLKEGPTTKNRSGGRAAGGAGAPAAGGDARVDRRPVAVVAVSGIDVPEGVGVEASEMIPLERAAEALAGRAGEVGDVQVLVRGWEPPVGDVLDDVAMLRSSLGEGLRVVVVLVASAGGGIDKLNMADWRRSVSGLGLRGVVVAQLDGRGGGDG</sequence>
<keyword evidence="2" id="KW-1133">Transmembrane helix</keyword>
<dbReference type="KEGG" id="mcad:Pan265_10310"/>
<organism evidence="3 4">
    <name type="scientific">Mucisphaera calidilacus</name>
    <dbReference type="NCBI Taxonomy" id="2527982"/>
    <lineage>
        <taxon>Bacteria</taxon>
        <taxon>Pseudomonadati</taxon>
        <taxon>Planctomycetota</taxon>
        <taxon>Phycisphaerae</taxon>
        <taxon>Phycisphaerales</taxon>
        <taxon>Phycisphaeraceae</taxon>
        <taxon>Mucisphaera</taxon>
    </lineage>
</organism>